<dbReference type="Gene3D" id="2.40.160.20">
    <property type="match status" value="1"/>
</dbReference>
<name>A0A1A9HYD8_9BACT</name>
<evidence type="ECO:0000256" key="2">
    <source>
        <dbReference type="SAM" id="SignalP"/>
    </source>
</evidence>
<dbReference type="Pfam" id="PF13505">
    <property type="entry name" value="OMP_b-brl"/>
    <property type="match status" value="1"/>
</dbReference>
<evidence type="ECO:0000259" key="3">
    <source>
        <dbReference type="Pfam" id="PF13505"/>
    </source>
</evidence>
<dbReference type="OrthoDB" id="945117at2"/>
<proteinExistence type="predicted"/>
<dbReference type="AlphaFoldDB" id="A0A1A9HYD8"/>
<dbReference type="EMBL" id="CP015772">
    <property type="protein sequence ID" value="ANH80407.1"/>
    <property type="molecule type" value="Genomic_DNA"/>
</dbReference>
<dbReference type="InterPro" id="IPR011250">
    <property type="entry name" value="OMP/PagP_B-barrel"/>
</dbReference>
<organism evidence="4 5">
    <name type="scientific">Niabella ginsenosidivorans</name>
    <dbReference type="NCBI Taxonomy" id="1176587"/>
    <lineage>
        <taxon>Bacteria</taxon>
        <taxon>Pseudomonadati</taxon>
        <taxon>Bacteroidota</taxon>
        <taxon>Chitinophagia</taxon>
        <taxon>Chitinophagales</taxon>
        <taxon>Chitinophagaceae</taxon>
        <taxon>Niabella</taxon>
    </lineage>
</organism>
<dbReference type="RefSeq" id="WP_067752815.1">
    <property type="nucleotide sequence ID" value="NZ_CP015772.1"/>
</dbReference>
<evidence type="ECO:0000256" key="1">
    <source>
        <dbReference type="ARBA" id="ARBA00022729"/>
    </source>
</evidence>
<dbReference type="KEGG" id="nia:A8C56_04880"/>
<evidence type="ECO:0000313" key="4">
    <source>
        <dbReference type="EMBL" id="ANH80407.1"/>
    </source>
</evidence>
<sequence>MKKLLLSAVVLATLAMGANAQTQKGYYLIGGDIGNISADLQKGGSTFGISVTPKAAWFIQDNFAIGGQVGLGYLTKKHAGNTFTYNIGPLARYYFGDAQMEKVKINAPKPVRFFAEANAGFAGSNTKVPGEDAATTNGFNVGIGPGVAFFVNENIALEALAKYDLTLGFGTTPTINHINVGVGFQIYLPGSKLKAIKNDMK</sequence>
<dbReference type="Proteomes" id="UP000077667">
    <property type="component" value="Chromosome"/>
</dbReference>
<evidence type="ECO:0000313" key="5">
    <source>
        <dbReference type="Proteomes" id="UP000077667"/>
    </source>
</evidence>
<reference evidence="4 5" key="1">
    <citation type="submission" date="2016-05" db="EMBL/GenBank/DDBJ databases">
        <title>Niabella ginsenosidivorans BS26 whole genome sequencing.</title>
        <authorList>
            <person name="Im W.T."/>
            <person name="Siddiqi M.Z."/>
        </authorList>
    </citation>
    <scope>NUCLEOTIDE SEQUENCE [LARGE SCALE GENOMIC DNA]</scope>
    <source>
        <strain evidence="4 5">BS26</strain>
    </source>
</reference>
<accession>A0A1A9HYD8</accession>
<feature type="domain" description="Outer membrane protein beta-barrel" evidence="3">
    <location>
        <begin position="7"/>
        <end position="184"/>
    </location>
</feature>
<keyword evidence="1 2" id="KW-0732">Signal</keyword>
<gene>
    <name evidence="4" type="ORF">A8C56_04880</name>
</gene>
<dbReference type="InterPro" id="IPR027385">
    <property type="entry name" value="Beta-barrel_OMP"/>
</dbReference>
<protein>
    <recommendedName>
        <fullName evidence="3">Outer membrane protein beta-barrel domain-containing protein</fullName>
    </recommendedName>
</protein>
<feature type="chain" id="PRO_5008389600" description="Outer membrane protein beta-barrel domain-containing protein" evidence="2">
    <location>
        <begin position="21"/>
        <end position="201"/>
    </location>
</feature>
<dbReference type="STRING" id="1176587.A8C56_04880"/>
<keyword evidence="5" id="KW-1185">Reference proteome</keyword>
<feature type="signal peptide" evidence="2">
    <location>
        <begin position="1"/>
        <end position="20"/>
    </location>
</feature>
<dbReference type="SUPFAM" id="SSF56925">
    <property type="entry name" value="OMPA-like"/>
    <property type="match status" value="1"/>
</dbReference>